<dbReference type="GO" id="GO:0016787">
    <property type="term" value="F:hydrolase activity"/>
    <property type="evidence" value="ECO:0007669"/>
    <property type="project" value="UniProtKB-KW"/>
</dbReference>
<comment type="caution">
    <text evidence="6">The sequence shown here is derived from an EMBL/GenBank/DDBJ whole genome shotgun (WGS) entry which is preliminary data.</text>
</comment>
<keyword evidence="2" id="KW-1277">Toxin-antitoxin system</keyword>
<dbReference type="EMBL" id="MVHR01000027">
    <property type="protein sequence ID" value="ORA71245.1"/>
    <property type="molecule type" value="Genomic_DNA"/>
</dbReference>
<organism evidence="6 7">
    <name type="scientific">Mycobacterium heidelbergense</name>
    <dbReference type="NCBI Taxonomy" id="53376"/>
    <lineage>
        <taxon>Bacteria</taxon>
        <taxon>Bacillati</taxon>
        <taxon>Actinomycetota</taxon>
        <taxon>Actinomycetes</taxon>
        <taxon>Mycobacteriales</taxon>
        <taxon>Mycobacteriaceae</taxon>
        <taxon>Mycobacterium</taxon>
        <taxon>Mycobacterium simiae complex</taxon>
    </lineage>
</organism>
<evidence type="ECO:0000256" key="2">
    <source>
        <dbReference type="ARBA" id="ARBA00022649"/>
    </source>
</evidence>
<evidence type="ECO:0000256" key="1">
    <source>
        <dbReference type="ARBA" id="ARBA00022553"/>
    </source>
</evidence>
<evidence type="ECO:0000256" key="5">
    <source>
        <dbReference type="ARBA" id="ARBA00022801"/>
    </source>
</evidence>
<gene>
    <name evidence="6" type="ORF">BST25_17090</name>
</gene>
<name>A0A1X0DFU8_MYCHE</name>
<keyword evidence="4" id="KW-0547">Nucleotide-binding</keyword>
<evidence type="ECO:0000313" key="6">
    <source>
        <dbReference type="EMBL" id="ORA71245.1"/>
    </source>
</evidence>
<evidence type="ECO:0000256" key="3">
    <source>
        <dbReference type="ARBA" id="ARBA00022722"/>
    </source>
</evidence>
<dbReference type="Pfam" id="PF01934">
    <property type="entry name" value="HepT-like"/>
    <property type="match status" value="1"/>
</dbReference>
<dbReference type="PANTHER" id="PTHR34139:SF1">
    <property type="entry name" value="RNASE MJ1380-RELATED"/>
    <property type="match status" value="1"/>
</dbReference>
<keyword evidence="5" id="KW-0378">Hydrolase</keyword>
<evidence type="ECO:0000256" key="4">
    <source>
        <dbReference type="ARBA" id="ARBA00022741"/>
    </source>
</evidence>
<dbReference type="STRING" id="53376.BST25_17090"/>
<dbReference type="GO" id="GO:0000166">
    <property type="term" value="F:nucleotide binding"/>
    <property type="evidence" value="ECO:0007669"/>
    <property type="project" value="UniProtKB-KW"/>
</dbReference>
<protein>
    <submittedName>
        <fullName evidence="6">Uncharacterized protein</fullName>
    </submittedName>
</protein>
<reference evidence="6 7" key="1">
    <citation type="submission" date="2017-02" db="EMBL/GenBank/DDBJ databases">
        <title>The new phylogeny of genus Mycobacterium.</title>
        <authorList>
            <person name="Tortoli E."/>
            <person name="Trovato A."/>
            <person name="Cirillo D.M."/>
        </authorList>
    </citation>
    <scope>NUCLEOTIDE SEQUENCE [LARGE SCALE GENOMIC DNA]</scope>
    <source>
        <strain evidence="6 7">DSM 44471</strain>
    </source>
</reference>
<keyword evidence="7" id="KW-1185">Reference proteome</keyword>
<evidence type="ECO:0000313" key="7">
    <source>
        <dbReference type="Proteomes" id="UP000192566"/>
    </source>
</evidence>
<dbReference type="GO" id="GO:0004540">
    <property type="term" value="F:RNA nuclease activity"/>
    <property type="evidence" value="ECO:0007669"/>
    <property type="project" value="InterPro"/>
</dbReference>
<dbReference type="PANTHER" id="PTHR34139">
    <property type="entry name" value="UPF0331 PROTEIN MJ0127"/>
    <property type="match status" value="1"/>
</dbReference>
<dbReference type="AlphaFoldDB" id="A0A1X0DFU8"/>
<keyword evidence="3" id="KW-0540">Nuclease</keyword>
<dbReference type="Proteomes" id="UP000192566">
    <property type="component" value="Unassembled WGS sequence"/>
</dbReference>
<dbReference type="RefSeq" id="WP_083075464.1">
    <property type="nucleotide sequence ID" value="NZ_AP022615.1"/>
</dbReference>
<dbReference type="InterPro" id="IPR008201">
    <property type="entry name" value="HepT-like"/>
</dbReference>
<dbReference type="GO" id="GO:0110001">
    <property type="term" value="C:toxin-antitoxin complex"/>
    <property type="evidence" value="ECO:0007669"/>
    <property type="project" value="InterPro"/>
</dbReference>
<sequence length="126" mass="13983">MSRPPGPRVDRVARTLSDIIRFTDTAARLVARGKDAYDSDEALRLAAEAILHKIGEAVARLPEEFIAVHPEVAWRSMKATRNVVAHKYDHVDYEIIWNALAHRLPAEASRIREILINHAAEGLGGG</sequence>
<dbReference type="OrthoDB" id="159782at2"/>
<keyword evidence="1" id="KW-0597">Phosphoprotein</keyword>
<accession>A0A1X0DFU8</accession>
<proteinExistence type="predicted"/>
<dbReference type="InterPro" id="IPR051813">
    <property type="entry name" value="HepT_RNase_toxin"/>
</dbReference>